<dbReference type="GO" id="GO:0016787">
    <property type="term" value="F:hydrolase activity"/>
    <property type="evidence" value="ECO:0007669"/>
    <property type="project" value="UniProtKB-KW"/>
</dbReference>
<proteinExistence type="predicted"/>
<evidence type="ECO:0000256" key="1">
    <source>
        <dbReference type="SAM" id="Phobius"/>
    </source>
</evidence>
<dbReference type="EMBL" id="JAQZAO010000026">
    <property type="protein sequence ID" value="MDD7969457.1"/>
    <property type="molecule type" value="Genomic_DNA"/>
</dbReference>
<reference evidence="3 4" key="1">
    <citation type="submission" date="2023-02" db="EMBL/GenBank/DDBJ databases">
        <title>Genome sequencing required for Actinomycetospora new species description.</title>
        <authorList>
            <person name="Saimee Y."/>
            <person name="Duangmal K."/>
        </authorList>
    </citation>
    <scope>NUCLEOTIDE SEQUENCE [LARGE SCALE GENOMIC DNA]</scope>
    <source>
        <strain evidence="3 4">DW7H6</strain>
    </source>
</reference>
<keyword evidence="3" id="KW-0378">Hydrolase</keyword>
<dbReference type="InterPro" id="IPR050491">
    <property type="entry name" value="AmpC-like"/>
</dbReference>
<feature type="transmembrane region" description="Helical" evidence="1">
    <location>
        <begin position="580"/>
        <end position="597"/>
    </location>
</feature>
<dbReference type="InterPro" id="IPR001466">
    <property type="entry name" value="Beta-lactam-related"/>
</dbReference>
<accession>A0ABT5T2W1</accession>
<evidence type="ECO:0000259" key="2">
    <source>
        <dbReference type="Pfam" id="PF00144"/>
    </source>
</evidence>
<dbReference type="Gene3D" id="3.40.710.10">
    <property type="entry name" value="DD-peptidase/beta-lactamase superfamily"/>
    <property type="match status" value="1"/>
</dbReference>
<keyword evidence="1" id="KW-0812">Transmembrane</keyword>
<dbReference type="SUPFAM" id="SSF56601">
    <property type="entry name" value="beta-lactamase/transpeptidase-like"/>
    <property type="match status" value="1"/>
</dbReference>
<feature type="domain" description="Beta-lactamase-related" evidence="2">
    <location>
        <begin position="56"/>
        <end position="375"/>
    </location>
</feature>
<dbReference type="InterPro" id="IPR012338">
    <property type="entry name" value="Beta-lactam/transpept-like"/>
</dbReference>
<protein>
    <submittedName>
        <fullName evidence="3">Serine hydrolase</fullName>
    </submittedName>
</protein>
<gene>
    <name evidence="3" type="ORF">PGB27_29290</name>
</gene>
<keyword evidence="4" id="KW-1185">Reference proteome</keyword>
<feature type="transmembrane region" description="Helical" evidence="1">
    <location>
        <begin position="548"/>
        <end position="574"/>
    </location>
</feature>
<sequence length="636" mass="66744">MSDTRPRRPGVVIALVLVLTALLAGCAGGASTVTSAPAAPTSTAALTREDLDAWLDGVVPAGLDRAGIAGAAVTVVRDGQVLTSRGYGLADTATGAPVDPERTLFRVGSVAKVFTATAVLQLVEQGRIDLDADVRRHLDFPLPLRFEPPVTMRHLLTHSAGFEERIRGLITLGEGTEDLRDHLATDPPAQVFAPGTTPAYSNYGYGLAGYVVERVSGMPFADYVQRFVLDPAGMSSSTFAQPLPAPLRARLSGAFPTVDAPAAPFETVRPSPAGSLTASAADMARFMIAELGPPTLLAPATRDLMRSPALGADTLGALAEGPRTGLGLFDESRNGRRILGHGGDTQFFHSHLQLHPAERTGIFVTMNGAGRGATDSLELRETVLHGFADRYFPGAPAVGGVPGSAERAAQAQGTYESARAPFTTFLSAMNLGGQVTVTPRPDGTLLFAPGPLSAHPAVYREVRPWVWQEAGGQRIVAMRLEQGRVAALGVEGAFTLLPAPPERRAAIVLPVLAGAVTVLLGALVAWPVGAWLRRRYGRRVAVPRGERLALLATWLGAVAAVVAIGGWVGAVLAISGLVDVPTPVLAGLVGLQVLGSWRCCRPRWRWSSACAAGSAPSAWPGGCWSSWRSWRSRASR</sequence>
<evidence type="ECO:0000313" key="4">
    <source>
        <dbReference type="Proteomes" id="UP001300763"/>
    </source>
</evidence>
<dbReference type="RefSeq" id="WP_274203987.1">
    <property type="nucleotide sequence ID" value="NZ_JAQZAO010000026.1"/>
</dbReference>
<dbReference type="Pfam" id="PF00144">
    <property type="entry name" value="Beta-lactamase"/>
    <property type="match status" value="1"/>
</dbReference>
<dbReference type="PANTHER" id="PTHR46825:SF9">
    <property type="entry name" value="BETA-LACTAMASE-RELATED DOMAIN-CONTAINING PROTEIN"/>
    <property type="match status" value="1"/>
</dbReference>
<feature type="transmembrane region" description="Helical" evidence="1">
    <location>
        <begin position="507"/>
        <end position="528"/>
    </location>
</feature>
<keyword evidence="1" id="KW-1133">Transmembrane helix</keyword>
<dbReference type="Proteomes" id="UP001300763">
    <property type="component" value="Unassembled WGS sequence"/>
</dbReference>
<dbReference type="PANTHER" id="PTHR46825">
    <property type="entry name" value="D-ALANYL-D-ALANINE-CARBOXYPEPTIDASE/ENDOPEPTIDASE AMPH"/>
    <property type="match status" value="1"/>
</dbReference>
<dbReference type="PROSITE" id="PS51257">
    <property type="entry name" value="PROKAR_LIPOPROTEIN"/>
    <property type="match status" value="1"/>
</dbReference>
<organism evidence="3 4">
    <name type="scientific">Actinomycetospora lemnae</name>
    <dbReference type="NCBI Taxonomy" id="3019891"/>
    <lineage>
        <taxon>Bacteria</taxon>
        <taxon>Bacillati</taxon>
        <taxon>Actinomycetota</taxon>
        <taxon>Actinomycetes</taxon>
        <taxon>Pseudonocardiales</taxon>
        <taxon>Pseudonocardiaceae</taxon>
        <taxon>Actinomycetospora</taxon>
    </lineage>
</organism>
<name>A0ABT5T2W1_9PSEU</name>
<evidence type="ECO:0000313" key="3">
    <source>
        <dbReference type="EMBL" id="MDD7969457.1"/>
    </source>
</evidence>
<comment type="caution">
    <text evidence="3">The sequence shown here is derived from an EMBL/GenBank/DDBJ whole genome shotgun (WGS) entry which is preliminary data.</text>
</comment>
<keyword evidence="1" id="KW-0472">Membrane</keyword>